<dbReference type="InterPro" id="IPR006379">
    <property type="entry name" value="HAD-SF_hydro_IIB"/>
</dbReference>
<dbReference type="AlphaFoldDB" id="A0A430A5C9"/>
<dbReference type="EMBL" id="NGJY01000004">
    <property type="protein sequence ID" value="RSU01974.1"/>
    <property type="molecule type" value="Genomic_DNA"/>
</dbReference>
<dbReference type="PANTHER" id="PTHR10000:SF25">
    <property type="entry name" value="PHOSPHATASE YKRA-RELATED"/>
    <property type="match status" value="1"/>
</dbReference>
<dbReference type="InterPro" id="IPR036412">
    <property type="entry name" value="HAD-like_sf"/>
</dbReference>
<dbReference type="SUPFAM" id="SSF56784">
    <property type="entry name" value="HAD-like"/>
    <property type="match status" value="1"/>
</dbReference>
<evidence type="ECO:0000313" key="1">
    <source>
        <dbReference type="EMBL" id="RSU01974.1"/>
    </source>
</evidence>
<dbReference type="GO" id="GO:0005829">
    <property type="term" value="C:cytosol"/>
    <property type="evidence" value="ECO:0007669"/>
    <property type="project" value="TreeGrafter"/>
</dbReference>
<dbReference type="Gene3D" id="3.30.1240.10">
    <property type="match status" value="1"/>
</dbReference>
<dbReference type="SFLD" id="SFLDG01140">
    <property type="entry name" value="C2.B:_Phosphomannomutase_and_P"/>
    <property type="match status" value="1"/>
</dbReference>
<dbReference type="GO" id="GO:0016791">
    <property type="term" value="F:phosphatase activity"/>
    <property type="evidence" value="ECO:0007669"/>
    <property type="project" value="UniProtKB-ARBA"/>
</dbReference>
<dbReference type="InterPro" id="IPR023214">
    <property type="entry name" value="HAD_sf"/>
</dbReference>
<dbReference type="Proteomes" id="UP000287101">
    <property type="component" value="Unassembled WGS sequence"/>
</dbReference>
<accession>A0A430A5C9</accession>
<organism evidence="1 2">
    <name type="scientific">Vagococcus fessus</name>
    <dbReference type="NCBI Taxonomy" id="120370"/>
    <lineage>
        <taxon>Bacteria</taxon>
        <taxon>Bacillati</taxon>
        <taxon>Bacillota</taxon>
        <taxon>Bacilli</taxon>
        <taxon>Lactobacillales</taxon>
        <taxon>Enterococcaceae</taxon>
        <taxon>Vagococcus</taxon>
    </lineage>
</organism>
<protein>
    <submittedName>
        <fullName evidence="1">HAD family hydrolase</fullName>
    </submittedName>
</protein>
<keyword evidence="2" id="KW-1185">Reference proteome</keyword>
<dbReference type="Gene3D" id="3.40.50.1000">
    <property type="entry name" value="HAD superfamily/HAD-like"/>
    <property type="match status" value="1"/>
</dbReference>
<dbReference type="RefSeq" id="WP_126832394.1">
    <property type="nucleotide sequence ID" value="NZ_CBCRYB010000005.1"/>
</dbReference>
<gene>
    <name evidence="1" type="ORF">CBF31_09420</name>
</gene>
<dbReference type="Pfam" id="PF08282">
    <property type="entry name" value="Hydrolase_3"/>
    <property type="match status" value="1"/>
</dbReference>
<dbReference type="GO" id="GO:0000287">
    <property type="term" value="F:magnesium ion binding"/>
    <property type="evidence" value="ECO:0007669"/>
    <property type="project" value="TreeGrafter"/>
</dbReference>
<dbReference type="InterPro" id="IPR000150">
    <property type="entry name" value="Cof"/>
</dbReference>
<dbReference type="NCBIfam" id="TIGR00099">
    <property type="entry name" value="Cof-subfamily"/>
    <property type="match status" value="1"/>
</dbReference>
<comment type="caution">
    <text evidence="1">The sequence shown here is derived from an EMBL/GenBank/DDBJ whole genome shotgun (WGS) entry which is preliminary data.</text>
</comment>
<sequence>MTLTAIKGLAFFDLDGTLLDKHSKITPEVAQAMTQLKENNIIPIIATGRTNLEIKEISAAAGIDSFITMNGQYVLFEGKEVVNTIIPKETCRRLAEKTAELNQEIGFYTPDAIRVSGHSENTKNSYAFIHSDLPEIDATYYEKRDLNMLLILGQTDDEKYHAEFDDLTFYRNGPYSIDVVSKGGSKGTGIKALVKELGLEGVATYGFGDGPNDIDLLKACDNKIAMGNAIPELKELATYVTAKNTEGGIVQALKHFNLI</sequence>
<name>A0A430A5C9_9ENTE</name>
<dbReference type="NCBIfam" id="TIGR01484">
    <property type="entry name" value="HAD-SF-IIB"/>
    <property type="match status" value="1"/>
</dbReference>
<dbReference type="OrthoDB" id="9810101at2"/>
<dbReference type="SFLD" id="SFLDS00003">
    <property type="entry name" value="Haloacid_Dehalogenase"/>
    <property type="match status" value="1"/>
</dbReference>
<proteinExistence type="predicted"/>
<reference evidence="1 2" key="1">
    <citation type="submission" date="2017-05" db="EMBL/GenBank/DDBJ databases">
        <title>Vagococcus spp. assemblies.</title>
        <authorList>
            <person name="Gulvik C.A."/>
        </authorList>
    </citation>
    <scope>NUCLEOTIDE SEQUENCE [LARGE SCALE GENOMIC DNA]</scope>
    <source>
        <strain evidence="1 2">CCUG 41755</strain>
    </source>
</reference>
<keyword evidence="1" id="KW-0378">Hydrolase</keyword>
<dbReference type="PANTHER" id="PTHR10000">
    <property type="entry name" value="PHOSPHOSERINE PHOSPHATASE"/>
    <property type="match status" value="1"/>
</dbReference>
<evidence type="ECO:0000313" key="2">
    <source>
        <dbReference type="Proteomes" id="UP000287101"/>
    </source>
</evidence>